<name>A0A9R1U572_9HYME</name>
<sequence length="294" mass="34178">MTFCYKSPKVQSCPMASDYKSHGLREDLEETVNEMEKRHGELASRRQFLTEKILNLEKTMPLLVAHKFWSCGQRDKVSFERIQQLVDELSPYPYPNSTEKLLKETNDKLQRLNEETKQLHDKIIEADVKIEESGMELESLLLVNNELAEKIKSSETKALEKERRAKGFPDLHEIDPEDIACLGRIRQLVQQEIRLKNCITALEDRETHMQAQLNQLLPDNKKLDKRPNKCPEKSKRGKKRDDKNVREPPVRTHSSSTRDDVCHCDSEGSLYQNDSTSDDDSDDEYWECCNCEGH</sequence>
<gene>
    <name evidence="4" type="primary">LOC105269162</name>
</gene>
<dbReference type="OrthoDB" id="7693528at2759"/>
<feature type="coiled-coil region" evidence="1">
    <location>
        <begin position="99"/>
        <end position="164"/>
    </location>
</feature>
<protein>
    <submittedName>
        <fullName evidence="4">Uncharacterized protein</fullName>
    </submittedName>
</protein>
<keyword evidence="1" id="KW-0175">Coiled coil</keyword>
<evidence type="ECO:0000256" key="1">
    <source>
        <dbReference type="SAM" id="Coils"/>
    </source>
</evidence>
<reference evidence="4" key="1">
    <citation type="submission" date="2025-08" db="UniProtKB">
        <authorList>
            <consortium name="RefSeq"/>
        </authorList>
    </citation>
    <scope>IDENTIFICATION</scope>
    <source>
        <strain evidence="4">USDA-PBARC FA_bdor</strain>
        <tissue evidence="4">Whole organism</tissue>
    </source>
</reference>
<accession>A0A9R1U572</accession>
<proteinExistence type="predicted"/>
<feature type="coiled-coil region" evidence="1">
    <location>
        <begin position="25"/>
        <end position="52"/>
    </location>
</feature>
<dbReference type="KEGG" id="fas:105269162"/>
<dbReference type="GeneID" id="105269162"/>
<feature type="compositionally biased region" description="Basic and acidic residues" evidence="2">
    <location>
        <begin position="219"/>
        <end position="266"/>
    </location>
</feature>
<dbReference type="RefSeq" id="XP_011307501.1">
    <property type="nucleotide sequence ID" value="XM_011309199.1"/>
</dbReference>
<dbReference type="Proteomes" id="UP000694866">
    <property type="component" value="Unplaced"/>
</dbReference>
<keyword evidence="3" id="KW-1185">Reference proteome</keyword>
<evidence type="ECO:0000313" key="3">
    <source>
        <dbReference type="Proteomes" id="UP000694866"/>
    </source>
</evidence>
<feature type="region of interest" description="Disordered" evidence="2">
    <location>
        <begin position="215"/>
        <end position="284"/>
    </location>
</feature>
<evidence type="ECO:0000313" key="4">
    <source>
        <dbReference type="RefSeq" id="XP_011307501.1"/>
    </source>
</evidence>
<organism evidence="3 4">
    <name type="scientific">Fopius arisanus</name>
    <dbReference type="NCBI Taxonomy" id="64838"/>
    <lineage>
        <taxon>Eukaryota</taxon>
        <taxon>Metazoa</taxon>
        <taxon>Ecdysozoa</taxon>
        <taxon>Arthropoda</taxon>
        <taxon>Hexapoda</taxon>
        <taxon>Insecta</taxon>
        <taxon>Pterygota</taxon>
        <taxon>Neoptera</taxon>
        <taxon>Endopterygota</taxon>
        <taxon>Hymenoptera</taxon>
        <taxon>Apocrita</taxon>
        <taxon>Ichneumonoidea</taxon>
        <taxon>Braconidae</taxon>
        <taxon>Opiinae</taxon>
        <taxon>Fopius</taxon>
    </lineage>
</organism>
<dbReference type="AlphaFoldDB" id="A0A9R1U572"/>
<evidence type="ECO:0000256" key="2">
    <source>
        <dbReference type="SAM" id="MobiDB-lite"/>
    </source>
</evidence>